<dbReference type="Proteomes" id="UP000605848">
    <property type="component" value="Unassembled WGS sequence"/>
</dbReference>
<reference evidence="1" key="1">
    <citation type="submission" date="2021-01" db="EMBL/GenBank/DDBJ databases">
        <title>Microvirga sp.</title>
        <authorList>
            <person name="Kim M.K."/>
        </authorList>
    </citation>
    <scope>NUCLEOTIDE SEQUENCE</scope>
    <source>
        <strain evidence="1">5420S-16</strain>
    </source>
</reference>
<comment type="caution">
    <text evidence="1">The sequence shown here is derived from an EMBL/GenBank/DDBJ whole genome shotgun (WGS) entry which is preliminary data.</text>
</comment>
<accession>A0A936ZB04</accession>
<proteinExistence type="predicted"/>
<keyword evidence="2" id="KW-1185">Reference proteome</keyword>
<organism evidence="1 2">
    <name type="scientific">Microvirga aerilata</name>
    <dbReference type="NCBI Taxonomy" id="670292"/>
    <lineage>
        <taxon>Bacteria</taxon>
        <taxon>Pseudomonadati</taxon>
        <taxon>Pseudomonadota</taxon>
        <taxon>Alphaproteobacteria</taxon>
        <taxon>Hyphomicrobiales</taxon>
        <taxon>Methylobacteriaceae</taxon>
        <taxon>Microvirga</taxon>
    </lineage>
</organism>
<evidence type="ECO:0000313" key="1">
    <source>
        <dbReference type="EMBL" id="MBL0407391.1"/>
    </source>
</evidence>
<dbReference type="AlphaFoldDB" id="A0A936ZB04"/>
<name>A0A936ZB04_9HYPH</name>
<protein>
    <submittedName>
        <fullName evidence="1">Uncharacterized protein</fullName>
    </submittedName>
</protein>
<dbReference type="RefSeq" id="WP_202064653.1">
    <property type="nucleotide sequence ID" value="NZ_JAEQMY010000080.1"/>
</dbReference>
<dbReference type="EMBL" id="JAEQMY010000080">
    <property type="protein sequence ID" value="MBL0407391.1"/>
    <property type="molecule type" value="Genomic_DNA"/>
</dbReference>
<evidence type="ECO:0000313" key="2">
    <source>
        <dbReference type="Proteomes" id="UP000605848"/>
    </source>
</evidence>
<gene>
    <name evidence="1" type="ORF">JKG68_26075</name>
</gene>
<sequence length="79" mass="8876">MESGKIDPLVSQMTAKLKAEHGDVNVQVRETGRYMRALIEPHDRPYASGERAKALIGEEDAWQLIEAAVEQREDAPDRT</sequence>